<feature type="chain" id="PRO_5016121550" evidence="1">
    <location>
        <begin position="22"/>
        <end position="116"/>
    </location>
</feature>
<gene>
    <name evidence="2" type="ORF">C1752_01858</name>
</gene>
<dbReference type="EMBL" id="PQWO01000004">
    <property type="protein sequence ID" value="PZD74002.1"/>
    <property type="molecule type" value="Genomic_DNA"/>
</dbReference>
<dbReference type="AlphaFoldDB" id="A0A2W1JTY1"/>
<keyword evidence="1" id="KW-0732">Signal</keyword>
<dbReference type="Proteomes" id="UP000248857">
    <property type="component" value="Unassembled WGS sequence"/>
</dbReference>
<organism evidence="2 3">
    <name type="scientific">Acaryochloris thomasi RCC1774</name>
    <dbReference type="NCBI Taxonomy" id="1764569"/>
    <lineage>
        <taxon>Bacteria</taxon>
        <taxon>Bacillati</taxon>
        <taxon>Cyanobacteriota</taxon>
        <taxon>Cyanophyceae</taxon>
        <taxon>Acaryochloridales</taxon>
        <taxon>Acaryochloridaceae</taxon>
        <taxon>Acaryochloris</taxon>
        <taxon>Acaryochloris thomasi</taxon>
    </lineage>
</organism>
<name>A0A2W1JTY1_9CYAN</name>
<evidence type="ECO:0000313" key="2">
    <source>
        <dbReference type="EMBL" id="PZD74002.1"/>
    </source>
</evidence>
<feature type="signal peptide" evidence="1">
    <location>
        <begin position="1"/>
        <end position="21"/>
    </location>
</feature>
<comment type="caution">
    <text evidence="2">The sequence shown here is derived from an EMBL/GenBank/DDBJ whole genome shotgun (WGS) entry which is preliminary data.</text>
</comment>
<evidence type="ECO:0000256" key="1">
    <source>
        <dbReference type="SAM" id="SignalP"/>
    </source>
</evidence>
<protein>
    <submittedName>
        <fullName evidence="2">Uncharacterized protein</fullName>
    </submittedName>
</protein>
<keyword evidence="3" id="KW-1185">Reference proteome</keyword>
<accession>A0A2W1JTY1</accession>
<reference evidence="2 3" key="1">
    <citation type="journal article" date="2018" name="Sci. Rep.">
        <title>A novel species of the marine cyanobacterium Acaryochloris with a unique pigment content and lifestyle.</title>
        <authorList>
            <person name="Partensky F."/>
            <person name="Six C."/>
            <person name="Ratin M."/>
            <person name="Garczarek L."/>
            <person name="Vaulot D."/>
            <person name="Probert I."/>
            <person name="Calteau A."/>
            <person name="Gourvil P."/>
            <person name="Marie D."/>
            <person name="Grebert T."/>
            <person name="Bouchier C."/>
            <person name="Le Panse S."/>
            <person name="Gachenot M."/>
            <person name="Rodriguez F."/>
            <person name="Garrido J.L."/>
        </authorList>
    </citation>
    <scope>NUCLEOTIDE SEQUENCE [LARGE SCALE GENOMIC DNA]</scope>
    <source>
        <strain evidence="2 3">RCC1774</strain>
    </source>
</reference>
<sequence length="116" mass="12422">MSAILCGVLWLSMGLGQAAQATESSNQSYFLNEIETDRTMLVSPNFDGDLSLQPLWESLGEIGETYDVKGAQVLYSNWPNVREVPRLLVQVEPKASGVESTAVVADSSSITGSNPG</sequence>
<proteinExistence type="predicted"/>
<evidence type="ECO:0000313" key="3">
    <source>
        <dbReference type="Proteomes" id="UP000248857"/>
    </source>
</evidence>